<evidence type="ECO:0000259" key="1">
    <source>
        <dbReference type="PROSITE" id="PS50879"/>
    </source>
</evidence>
<evidence type="ECO:0000313" key="3">
    <source>
        <dbReference type="Proteomes" id="UP000054359"/>
    </source>
</evidence>
<dbReference type="OrthoDB" id="8058917at2759"/>
<dbReference type="PROSITE" id="PS50879">
    <property type="entry name" value="RNASE_H_1"/>
    <property type="match status" value="1"/>
</dbReference>
<dbReference type="EMBL" id="KK120897">
    <property type="protein sequence ID" value="KFM79297.1"/>
    <property type="molecule type" value="Genomic_DNA"/>
</dbReference>
<dbReference type="InterPro" id="IPR036397">
    <property type="entry name" value="RNaseH_sf"/>
</dbReference>
<dbReference type="Gene3D" id="3.30.420.10">
    <property type="entry name" value="Ribonuclease H-like superfamily/Ribonuclease H"/>
    <property type="match status" value="1"/>
</dbReference>
<dbReference type="Proteomes" id="UP000054359">
    <property type="component" value="Unassembled WGS sequence"/>
</dbReference>
<feature type="domain" description="RNase H type-1" evidence="1">
    <location>
        <begin position="1"/>
        <end position="50"/>
    </location>
</feature>
<dbReference type="AlphaFoldDB" id="A0A087UPK8"/>
<proteinExistence type="predicted"/>
<dbReference type="InterPro" id="IPR002156">
    <property type="entry name" value="RNaseH_domain"/>
</dbReference>
<reference evidence="2 3" key="1">
    <citation type="submission" date="2013-11" db="EMBL/GenBank/DDBJ databases">
        <title>Genome sequencing of Stegodyphus mimosarum.</title>
        <authorList>
            <person name="Bechsgaard J."/>
        </authorList>
    </citation>
    <scope>NUCLEOTIDE SEQUENCE [LARGE SCALE GENOMIC DNA]</scope>
</reference>
<feature type="non-terminal residue" evidence="2">
    <location>
        <position position="102"/>
    </location>
</feature>
<organism evidence="2 3">
    <name type="scientific">Stegodyphus mimosarum</name>
    <name type="common">African social velvet spider</name>
    <dbReference type="NCBI Taxonomy" id="407821"/>
    <lineage>
        <taxon>Eukaryota</taxon>
        <taxon>Metazoa</taxon>
        <taxon>Ecdysozoa</taxon>
        <taxon>Arthropoda</taxon>
        <taxon>Chelicerata</taxon>
        <taxon>Arachnida</taxon>
        <taxon>Araneae</taxon>
        <taxon>Araneomorphae</taxon>
        <taxon>Entelegynae</taxon>
        <taxon>Eresoidea</taxon>
        <taxon>Eresidae</taxon>
        <taxon>Stegodyphus</taxon>
    </lineage>
</organism>
<gene>
    <name evidence="2" type="ORF">X975_04064</name>
</gene>
<dbReference type="GO" id="GO:0003676">
    <property type="term" value="F:nucleic acid binding"/>
    <property type="evidence" value="ECO:0007669"/>
    <property type="project" value="InterPro"/>
</dbReference>
<dbReference type="GO" id="GO:0004523">
    <property type="term" value="F:RNA-DNA hybrid ribonuclease activity"/>
    <property type="evidence" value="ECO:0007669"/>
    <property type="project" value="InterPro"/>
</dbReference>
<keyword evidence="3" id="KW-1185">Reference proteome</keyword>
<accession>A0A087UPK8</accession>
<sequence length="102" mass="11793">MFVQVTIYKQIKDMLIFLSAFRDIKLFYTKSHIGTTSNELADRLAKAATKNQVIDVEVKTSFDSLKSLLKRKSLTLWQAKWNDPDSKGRFTYNLISTVREDA</sequence>
<protein>
    <recommendedName>
        <fullName evidence="1">RNase H type-1 domain-containing protein</fullName>
    </recommendedName>
</protein>
<evidence type="ECO:0000313" key="2">
    <source>
        <dbReference type="EMBL" id="KFM79297.1"/>
    </source>
</evidence>
<name>A0A087UPK8_STEMI</name>